<sequence>MPLDQRPCILESAGDGLATRHLTKTGVTVAVGQDDDVTGKERRVRTAEVKQHAVVSGDGHDAHADDTR</sequence>
<keyword evidence="3" id="KW-1185">Reference proteome</keyword>
<feature type="compositionally biased region" description="Basic and acidic residues" evidence="1">
    <location>
        <begin position="58"/>
        <end position="68"/>
    </location>
</feature>
<comment type="caution">
    <text evidence="2">The sequence shown here is derived from an EMBL/GenBank/DDBJ whole genome shotgun (WGS) entry which is preliminary data.</text>
</comment>
<evidence type="ECO:0000313" key="3">
    <source>
        <dbReference type="Proteomes" id="UP001156691"/>
    </source>
</evidence>
<dbReference type="Proteomes" id="UP001156691">
    <property type="component" value="Unassembled WGS sequence"/>
</dbReference>
<name>A0ABQ5WB70_9HYPH</name>
<feature type="region of interest" description="Disordered" evidence="1">
    <location>
        <begin position="38"/>
        <end position="68"/>
    </location>
</feature>
<feature type="compositionally biased region" description="Basic and acidic residues" evidence="1">
    <location>
        <begin position="38"/>
        <end position="51"/>
    </location>
</feature>
<evidence type="ECO:0000256" key="1">
    <source>
        <dbReference type="SAM" id="MobiDB-lite"/>
    </source>
</evidence>
<organism evidence="2 3">
    <name type="scientific">Devosia nitrariae</name>
    <dbReference type="NCBI Taxonomy" id="2071872"/>
    <lineage>
        <taxon>Bacteria</taxon>
        <taxon>Pseudomonadati</taxon>
        <taxon>Pseudomonadota</taxon>
        <taxon>Alphaproteobacteria</taxon>
        <taxon>Hyphomicrobiales</taxon>
        <taxon>Devosiaceae</taxon>
        <taxon>Devosia</taxon>
    </lineage>
</organism>
<proteinExistence type="predicted"/>
<dbReference type="EMBL" id="BSNS01000022">
    <property type="protein sequence ID" value="GLQ57014.1"/>
    <property type="molecule type" value="Genomic_DNA"/>
</dbReference>
<gene>
    <name evidence="2" type="ORF">GCM10010862_42730</name>
</gene>
<evidence type="ECO:0000313" key="2">
    <source>
        <dbReference type="EMBL" id="GLQ57014.1"/>
    </source>
</evidence>
<protein>
    <submittedName>
        <fullName evidence="2">Uncharacterized protein</fullName>
    </submittedName>
</protein>
<reference evidence="3" key="1">
    <citation type="journal article" date="2019" name="Int. J. Syst. Evol. Microbiol.">
        <title>The Global Catalogue of Microorganisms (GCM) 10K type strain sequencing project: providing services to taxonomists for standard genome sequencing and annotation.</title>
        <authorList>
            <consortium name="The Broad Institute Genomics Platform"/>
            <consortium name="The Broad Institute Genome Sequencing Center for Infectious Disease"/>
            <person name="Wu L."/>
            <person name="Ma J."/>
        </authorList>
    </citation>
    <scope>NUCLEOTIDE SEQUENCE [LARGE SCALE GENOMIC DNA]</scope>
    <source>
        <strain evidence="3">NBRC 112416</strain>
    </source>
</reference>
<accession>A0ABQ5WB70</accession>